<dbReference type="RefSeq" id="WP_123272330.1">
    <property type="nucleotide sequence ID" value="NZ_RJJQ01000017.1"/>
</dbReference>
<dbReference type="EMBL" id="RJJQ01000017">
    <property type="protein sequence ID" value="RNI20294.1"/>
    <property type="molecule type" value="Genomic_DNA"/>
</dbReference>
<feature type="transmembrane region" description="Helical" evidence="1">
    <location>
        <begin position="177"/>
        <end position="194"/>
    </location>
</feature>
<feature type="transmembrane region" description="Helical" evidence="1">
    <location>
        <begin position="200"/>
        <end position="220"/>
    </location>
</feature>
<keyword evidence="1" id="KW-0472">Membrane</keyword>
<evidence type="ECO:0000313" key="3">
    <source>
        <dbReference type="Proteomes" id="UP000271678"/>
    </source>
</evidence>
<evidence type="ECO:0000256" key="1">
    <source>
        <dbReference type="SAM" id="Phobius"/>
    </source>
</evidence>
<gene>
    <name evidence="2" type="ORF">EFY87_15195</name>
</gene>
<protein>
    <recommendedName>
        <fullName evidence="4">DUF624 domain-containing protein</fullName>
    </recommendedName>
</protein>
<dbReference type="OrthoDB" id="5189669at2"/>
<feature type="transmembrane region" description="Helical" evidence="1">
    <location>
        <begin position="126"/>
        <end position="156"/>
    </location>
</feature>
<keyword evidence="1" id="KW-1133">Transmembrane helix</keyword>
<organism evidence="2 3">
    <name type="scientific">Flexivirga caeni</name>
    <dbReference type="NCBI Taxonomy" id="2294115"/>
    <lineage>
        <taxon>Bacteria</taxon>
        <taxon>Bacillati</taxon>
        <taxon>Actinomycetota</taxon>
        <taxon>Actinomycetes</taxon>
        <taxon>Micrococcales</taxon>
        <taxon>Dermacoccaceae</taxon>
        <taxon>Flexivirga</taxon>
    </lineage>
</organism>
<feature type="transmembrane region" description="Helical" evidence="1">
    <location>
        <begin position="27"/>
        <end position="48"/>
    </location>
</feature>
<evidence type="ECO:0008006" key="4">
    <source>
        <dbReference type="Google" id="ProtNLM"/>
    </source>
</evidence>
<comment type="caution">
    <text evidence="2">The sequence shown here is derived from an EMBL/GenBank/DDBJ whole genome shotgun (WGS) entry which is preliminary data.</text>
</comment>
<evidence type="ECO:0000313" key="2">
    <source>
        <dbReference type="EMBL" id="RNI20294.1"/>
    </source>
</evidence>
<keyword evidence="3" id="KW-1185">Reference proteome</keyword>
<feature type="transmembrane region" description="Helical" evidence="1">
    <location>
        <begin position="99"/>
        <end position="120"/>
    </location>
</feature>
<proteinExistence type="predicted"/>
<dbReference type="AlphaFoldDB" id="A0A3M9M3Z3"/>
<dbReference type="Proteomes" id="UP000271678">
    <property type="component" value="Unassembled WGS sequence"/>
</dbReference>
<sequence length="233" mass="24715">MSAVPKETSADQRLLLRRTMRGVWPQLPLLLLGSVVLCLAAVVVALVAPGATPVSVLLLAVLVAPPAVALGAVTNSVLRYDDASFAVWRRGWRVGIRRGIACAIPQAVAGALFVVAIEVWRRTGQPALLVSVAVCGAVTLALIPFTAAMVQVLTVLPELTLRDQWRVAAGWVVRWPVRFLAAPILLLLGVWLATQLSVSLLLLVPAPVAFVSAAALWTSAVESGRCLMERDPA</sequence>
<feature type="transmembrane region" description="Helical" evidence="1">
    <location>
        <begin position="54"/>
        <end position="78"/>
    </location>
</feature>
<name>A0A3M9M3Z3_9MICO</name>
<accession>A0A3M9M3Z3</accession>
<keyword evidence="1" id="KW-0812">Transmembrane</keyword>
<reference evidence="2 3" key="1">
    <citation type="submission" date="2018-11" db="EMBL/GenBank/DDBJ databases">
        <title>Draft genome of Simplicispira Flexivirga sp. BO-16.</title>
        <authorList>
            <person name="Im W.T."/>
        </authorList>
    </citation>
    <scope>NUCLEOTIDE SEQUENCE [LARGE SCALE GENOMIC DNA]</scope>
    <source>
        <strain evidence="2 3">BO-16</strain>
    </source>
</reference>